<accession>X1FCH3</accession>
<dbReference type="SUPFAM" id="SSF48239">
    <property type="entry name" value="Terpenoid cyclases/Protein prenyltransferases"/>
    <property type="match status" value="1"/>
</dbReference>
<dbReference type="Gene3D" id="1.50.10.20">
    <property type="match status" value="1"/>
</dbReference>
<sequence>KKLELSEQLTQIPGRVVVDRFEDSFVRRTYSGITNLNRITCFGLHRLLSKMGRFRYDPIASFKQISGRTGFLARKQFMGSLTKDDKRAIRAYKKQIANTQQSNGSWDDNTVKTAFNLIRLIEIGASLEEGAVDKATKWLLSTTEPVGLPGLFISSEKLVRRFNNWKEKPGAKGRPYRKSFSCIPSSELQVFFDNLDVLANASNTFCEVRITWPSAIAIEALLRCGLENEKRAVDFPQTGKI</sequence>
<dbReference type="InterPro" id="IPR008930">
    <property type="entry name" value="Terpenoid_cyclase/PrenylTrfase"/>
</dbReference>
<gene>
    <name evidence="1" type="ORF">S03H2_21233</name>
</gene>
<name>X1FCH3_9ZZZZ</name>
<comment type="caution">
    <text evidence="1">The sequence shown here is derived from an EMBL/GenBank/DDBJ whole genome shotgun (WGS) entry which is preliminary data.</text>
</comment>
<proteinExistence type="predicted"/>
<evidence type="ECO:0000313" key="1">
    <source>
        <dbReference type="EMBL" id="GAH43341.1"/>
    </source>
</evidence>
<dbReference type="AlphaFoldDB" id="X1FCH3"/>
<feature type="non-terminal residue" evidence="1">
    <location>
        <position position="1"/>
    </location>
</feature>
<reference evidence="1" key="1">
    <citation type="journal article" date="2014" name="Front. Microbiol.">
        <title>High frequency of phylogenetically diverse reductive dehalogenase-homologous genes in deep subseafloor sedimentary metagenomes.</title>
        <authorList>
            <person name="Kawai M."/>
            <person name="Futagami T."/>
            <person name="Toyoda A."/>
            <person name="Takaki Y."/>
            <person name="Nishi S."/>
            <person name="Hori S."/>
            <person name="Arai W."/>
            <person name="Tsubouchi T."/>
            <person name="Morono Y."/>
            <person name="Uchiyama I."/>
            <person name="Ito T."/>
            <person name="Fujiyama A."/>
            <person name="Inagaki F."/>
            <person name="Takami H."/>
        </authorList>
    </citation>
    <scope>NUCLEOTIDE SEQUENCE</scope>
    <source>
        <strain evidence="1">Expedition CK06-06</strain>
    </source>
</reference>
<organism evidence="1">
    <name type="scientific">marine sediment metagenome</name>
    <dbReference type="NCBI Taxonomy" id="412755"/>
    <lineage>
        <taxon>unclassified sequences</taxon>
        <taxon>metagenomes</taxon>
        <taxon>ecological metagenomes</taxon>
    </lineage>
</organism>
<protein>
    <submittedName>
        <fullName evidence="1">Uncharacterized protein</fullName>
    </submittedName>
</protein>
<dbReference type="EMBL" id="BARU01011280">
    <property type="protein sequence ID" value="GAH43341.1"/>
    <property type="molecule type" value="Genomic_DNA"/>
</dbReference>